<dbReference type="Pfam" id="PF23750">
    <property type="entry name" value="RsgI_M"/>
    <property type="match status" value="1"/>
</dbReference>
<evidence type="ECO:0000256" key="2">
    <source>
        <dbReference type="SAM" id="SignalP"/>
    </source>
</evidence>
<feature type="chain" id="PRO_5039402671" description="Anti-sigma factor RsgI-like middle domain-containing protein" evidence="2">
    <location>
        <begin position="34"/>
        <end position="273"/>
    </location>
</feature>
<evidence type="ECO:0000256" key="1">
    <source>
        <dbReference type="SAM" id="MobiDB-lite"/>
    </source>
</evidence>
<gene>
    <name evidence="4" type="ORF">K8V39_06000</name>
</gene>
<feature type="region of interest" description="Disordered" evidence="1">
    <location>
        <begin position="169"/>
        <end position="273"/>
    </location>
</feature>
<protein>
    <recommendedName>
        <fullName evidence="3">Anti-sigma factor RsgI-like middle domain-containing protein</fullName>
    </recommendedName>
</protein>
<feature type="signal peptide" evidence="2">
    <location>
        <begin position="1"/>
        <end position="33"/>
    </location>
</feature>
<sequence length="273" mass="28547">MKKKSITLTLAALLSISLIGGILTGCSTKQASASTGTSTENSQQADGGVLTLKVNPEIDISYDDEGLVTKVEGKNDDGNTIVAEYADYSGKDCRQVVSDLVAKINEAGYFVEETDGSAREITLEIEAGSVLPEENFLKNIVAGIQECTSAQNLTSPVNVNGESNYGWSDYGDTDYGPDNDGVTDYNDTDYGSNNDGVTDYNDTDYGPNNDGVTDYNDTDYGTNNDGVTDYSAPAASQTPAAPQTSAPAAPSGGDSGYDSDSDSGYDGDSGYDD</sequence>
<reference evidence="4" key="2">
    <citation type="submission" date="2021-09" db="EMBL/GenBank/DDBJ databases">
        <authorList>
            <person name="Gilroy R."/>
        </authorList>
    </citation>
    <scope>NUCLEOTIDE SEQUENCE</scope>
    <source>
        <strain evidence="4">USAMLcec4-12693</strain>
    </source>
</reference>
<dbReference type="EMBL" id="DYXE01000051">
    <property type="protein sequence ID" value="HJH49801.1"/>
    <property type="molecule type" value="Genomic_DNA"/>
</dbReference>
<proteinExistence type="predicted"/>
<reference evidence="4" key="1">
    <citation type="journal article" date="2021" name="PeerJ">
        <title>Extensive microbial diversity within the chicken gut microbiome revealed by metagenomics and culture.</title>
        <authorList>
            <person name="Gilroy R."/>
            <person name="Ravi A."/>
            <person name="Getino M."/>
            <person name="Pursley I."/>
            <person name="Horton D.L."/>
            <person name="Alikhan N.F."/>
            <person name="Baker D."/>
            <person name="Gharbi K."/>
            <person name="Hall N."/>
            <person name="Watson M."/>
            <person name="Adriaenssens E.M."/>
            <person name="Foster-Nyarko E."/>
            <person name="Jarju S."/>
            <person name="Secka A."/>
            <person name="Antonio M."/>
            <person name="Oren A."/>
            <person name="Chaudhuri R.R."/>
            <person name="La Ragione R."/>
            <person name="Hildebrand F."/>
            <person name="Pallen M.J."/>
        </authorList>
    </citation>
    <scope>NUCLEOTIDE SEQUENCE</scope>
    <source>
        <strain evidence="4">USAMLcec4-12693</strain>
    </source>
</reference>
<dbReference type="AlphaFoldDB" id="A0A9D3AJI9"/>
<organism evidence="4 5">
    <name type="scientific">Merdimonas faecis</name>
    <dbReference type="NCBI Taxonomy" id="1653435"/>
    <lineage>
        <taxon>Bacteria</taxon>
        <taxon>Bacillati</taxon>
        <taxon>Bacillota</taxon>
        <taxon>Clostridia</taxon>
        <taxon>Lachnospirales</taxon>
        <taxon>Lachnospiraceae</taxon>
        <taxon>Merdimonas</taxon>
    </lineage>
</organism>
<comment type="caution">
    <text evidence="4">The sequence shown here is derived from an EMBL/GenBank/DDBJ whole genome shotgun (WGS) entry which is preliminary data.</text>
</comment>
<dbReference type="Proteomes" id="UP000813420">
    <property type="component" value="Unassembled WGS sequence"/>
</dbReference>
<keyword evidence="2" id="KW-0732">Signal</keyword>
<dbReference type="RefSeq" id="WP_277271946.1">
    <property type="nucleotide sequence ID" value="NZ_DYXE01000051.1"/>
</dbReference>
<feature type="domain" description="Anti-sigma factor RsgI-like middle" evidence="3">
    <location>
        <begin position="50"/>
        <end position="151"/>
    </location>
</feature>
<evidence type="ECO:0000313" key="5">
    <source>
        <dbReference type="Proteomes" id="UP000813420"/>
    </source>
</evidence>
<feature type="compositionally biased region" description="Low complexity" evidence="1">
    <location>
        <begin position="208"/>
        <end position="256"/>
    </location>
</feature>
<feature type="compositionally biased region" description="Acidic residues" evidence="1">
    <location>
        <begin position="257"/>
        <end position="273"/>
    </location>
</feature>
<dbReference type="InterPro" id="IPR055431">
    <property type="entry name" value="RsgI_M"/>
</dbReference>
<accession>A0A9D3AJI9</accession>
<name>A0A9D3AJI9_9FIRM</name>
<dbReference type="PROSITE" id="PS51257">
    <property type="entry name" value="PROKAR_LIPOPROTEIN"/>
    <property type="match status" value="1"/>
</dbReference>
<evidence type="ECO:0000313" key="4">
    <source>
        <dbReference type="EMBL" id="HJH49801.1"/>
    </source>
</evidence>
<evidence type="ECO:0000259" key="3">
    <source>
        <dbReference type="Pfam" id="PF23750"/>
    </source>
</evidence>